<dbReference type="Gene3D" id="3.90.1640.30">
    <property type="match status" value="1"/>
</dbReference>
<feature type="domain" description="DDH" evidence="1">
    <location>
        <begin position="33"/>
        <end position="131"/>
    </location>
</feature>
<comment type="caution">
    <text evidence="2">The sequence shown here is derived from an EMBL/GenBank/DDBJ whole genome shotgun (WGS) entry which is preliminary data.</text>
</comment>
<gene>
    <name evidence="2" type="ORF">S03H2_38311</name>
</gene>
<dbReference type="EMBL" id="BARU01023621">
    <property type="protein sequence ID" value="GAH55258.1"/>
    <property type="molecule type" value="Genomic_DNA"/>
</dbReference>
<dbReference type="SUPFAM" id="SSF64182">
    <property type="entry name" value="DHH phosphoesterases"/>
    <property type="match status" value="1"/>
</dbReference>
<dbReference type="InterPro" id="IPR051673">
    <property type="entry name" value="SSDNA_exonuclease_RecJ"/>
</dbReference>
<proteinExistence type="predicted"/>
<evidence type="ECO:0000259" key="1">
    <source>
        <dbReference type="Pfam" id="PF01368"/>
    </source>
</evidence>
<dbReference type="AlphaFoldDB" id="X1ICF3"/>
<dbReference type="Pfam" id="PF01368">
    <property type="entry name" value="DHH"/>
    <property type="match status" value="1"/>
</dbReference>
<dbReference type="PANTHER" id="PTHR30255:SF2">
    <property type="entry name" value="SINGLE-STRANDED-DNA-SPECIFIC EXONUCLEASE RECJ"/>
    <property type="match status" value="1"/>
</dbReference>
<dbReference type="InterPro" id="IPR038763">
    <property type="entry name" value="DHH_sf"/>
</dbReference>
<organism evidence="2">
    <name type="scientific">marine sediment metagenome</name>
    <dbReference type="NCBI Taxonomy" id="412755"/>
    <lineage>
        <taxon>unclassified sequences</taxon>
        <taxon>metagenomes</taxon>
        <taxon>ecological metagenomes</taxon>
    </lineage>
</organism>
<name>X1ICF3_9ZZZZ</name>
<dbReference type="PANTHER" id="PTHR30255">
    <property type="entry name" value="SINGLE-STRANDED-DNA-SPECIFIC EXONUCLEASE RECJ"/>
    <property type="match status" value="1"/>
</dbReference>
<dbReference type="InterPro" id="IPR001667">
    <property type="entry name" value="DDH_dom"/>
</dbReference>
<dbReference type="GO" id="GO:0004527">
    <property type="term" value="F:exonuclease activity"/>
    <property type="evidence" value="ECO:0007669"/>
    <property type="project" value="UniProtKB-KW"/>
</dbReference>
<reference evidence="2" key="1">
    <citation type="journal article" date="2014" name="Front. Microbiol.">
        <title>High frequency of phylogenetically diverse reductive dehalogenase-homologous genes in deep subseafloor sedimentary metagenomes.</title>
        <authorList>
            <person name="Kawai M."/>
            <person name="Futagami T."/>
            <person name="Toyoda A."/>
            <person name="Takaki Y."/>
            <person name="Nishi S."/>
            <person name="Hori S."/>
            <person name="Arai W."/>
            <person name="Tsubouchi T."/>
            <person name="Morono Y."/>
            <person name="Uchiyama I."/>
            <person name="Ito T."/>
            <person name="Fujiyama A."/>
            <person name="Inagaki F."/>
            <person name="Takami H."/>
        </authorList>
    </citation>
    <scope>NUCLEOTIDE SEQUENCE</scope>
    <source>
        <strain evidence="2">Expedition CK06-06</strain>
    </source>
</reference>
<sequence>MTNINKSLKLLNSDLAETKKWFLDRLQELRTSVHIYTHLDADGLSSGAILGKALYRENIPFQISVLRQLEREEIDKIVNKTQETKSILIFSDFGSGQYLELIQKLKNEKGNYPFLILDHHLPQNISNKNDEKIKEIYKIRDHGI</sequence>
<evidence type="ECO:0000313" key="2">
    <source>
        <dbReference type="EMBL" id="GAH55258.1"/>
    </source>
</evidence>
<accession>X1ICF3</accession>
<protein>
    <recommendedName>
        <fullName evidence="1">DDH domain-containing protein</fullName>
    </recommendedName>
</protein>